<evidence type="ECO:0000313" key="3">
    <source>
        <dbReference type="Proteomes" id="UP000322667"/>
    </source>
</evidence>
<gene>
    <name evidence="2" type="ORF">ES332_D07G130500v1</name>
</gene>
<accession>A0A5D2K6S6</accession>
<organism evidence="2 3">
    <name type="scientific">Gossypium tomentosum</name>
    <name type="common">Hawaiian cotton</name>
    <name type="synonym">Gossypium sandvicense</name>
    <dbReference type="NCBI Taxonomy" id="34277"/>
    <lineage>
        <taxon>Eukaryota</taxon>
        <taxon>Viridiplantae</taxon>
        <taxon>Streptophyta</taxon>
        <taxon>Embryophyta</taxon>
        <taxon>Tracheophyta</taxon>
        <taxon>Spermatophyta</taxon>
        <taxon>Magnoliopsida</taxon>
        <taxon>eudicotyledons</taxon>
        <taxon>Gunneridae</taxon>
        <taxon>Pentapetalae</taxon>
        <taxon>rosids</taxon>
        <taxon>malvids</taxon>
        <taxon>Malvales</taxon>
        <taxon>Malvaceae</taxon>
        <taxon>Malvoideae</taxon>
        <taxon>Gossypium</taxon>
    </lineage>
</organism>
<evidence type="ECO:0000256" key="1">
    <source>
        <dbReference type="SAM" id="MobiDB-lite"/>
    </source>
</evidence>
<feature type="region of interest" description="Disordered" evidence="1">
    <location>
        <begin position="1"/>
        <end position="23"/>
    </location>
</feature>
<sequence length="46" mass="4847">MPINLRPDSDGDGGSEDPTAPLKGTAWRVDVAWRRACGGVDVEAHA</sequence>
<proteinExistence type="predicted"/>
<dbReference type="Proteomes" id="UP000322667">
    <property type="component" value="Chromosome D07"/>
</dbReference>
<dbReference type="AlphaFoldDB" id="A0A5D2K6S6"/>
<dbReference type="EMBL" id="CM017629">
    <property type="protein sequence ID" value="TYH62592.1"/>
    <property type="molecule type" value="Genomic_DNA"/>
</dbReference>
<protein>
    <submittedName>
        <fullName evidence="2">Uncharacterized protein</fullName>
    </submittedName>
</protein>
<keyword evidence="3" id="KW-1185">Reference proteome</keyword>
<reference evidence="2 3" key="1">
    <citation type="submission" date="2019-07" db="EMBL/GenBank/DDBJ databases">
        <title>WGS assembly of Gossypium tomentosum.</title>
        <authorList>
            <person name="Chen Z.J."/>
            <person name="Sreedasyam A."/>
            <person name="Ando A."/>
            <person name="Song Q."/>
            <person name="De L."/>
            <person name="Hulse-Kemp A."/>
            <person name="Ding M."/>
            <person name="Ye W."/>
            <person name="Kirkbride R."/>
            <person name="Jenkins J."/>
            <person name="Plott C."/>
            <person name="Lovell J."/>
            <person name="Lin Y.-M."/>
            <person name="Vaughn R."/>
            <person name="Liu B."/>
            <person name="Li W."/>
            <person name="Simpson S."/>
            <person name="Scheffler B."/>
            <person name="Saski C."/>
            <person name="Grover C."/>
            <person name="Hu G."/>
            <person name="Conover J."/>
            <person name="Carlson J."/>
            <person name="Shu S."/>
            <person name="Boston L."/>
            <person name="Williams M."/>
            <person name="Peterson D."/>
            <person name="Mcgee K."/>
            <person name="Jones D."/>
            <person name="Wendel J."/>
            <person name="Stelly D."/>
            <person name="Grimwood J."/>
            <person name="Schmutz J."/>
        </authorList>
    </citation>
    <scope>NUCLEOTIDE SEQUENCE [LARGE SCALE GENOMIC DNA]</scope>
    <source>
        <strain evidence="2">7179.01</strain>
    </source>
</reference>
<evidence type="ECO:0000313" key="2">
    <source>
        <dbReference type="EMBL" id="TYH62592.1"/>
    </source>
</evidence>
<name>A0A5D2K6S6_GOSTO</name>